<dbReference type="CDD" id="cd02186">
    <property type="entry name" value="alpha_tubulin"/>
    <property type="match status" value="1"/>
</dbReference>
<comment type="subcellular location">
    <subcellularLocation>
        <location evidence="2">Cytoplasm</location>
        <location evidence="2">Cytoskeleton</location>
    </subcellularLocation>
</comment>
<comment type="catalytic activity">
    <reaction evidence="14">
        <text>GTP + H2O = GDP + phosphate + H(+)</text>
        <dbReference type="Rhea" id="RHEA:19669"/>
        <dbReference type="ChEBI" id="CHEBI:15377"/>
        <dbReference type="ChEBI" id="CHEBI:15378"/>
        <dbReference type="ChEBI" id="CHEBI:37565"/>
        <dbReference type="ChEBI" id="CHEBI:43474"/>
        <dbReference type="ChEBI" id="CHEBI:58189"/>
    </reaction>
    <physiologicalReaction direction="left-to-right" evidence="14">
        <dbReference type="Rhea" id="RHEA:19670"/>
    </physiologicalReaction>
</comment>
<evidence type="ECO:0000256" key="6">
    <source>
        <dbReference type="ARBA" id="ARBA00022701"/>
    </source>
</evidence>
<keyword evidence="8 15" id="KW-0547">Nucleotide-binding</keyword>
<dbReference type="InterPro" id="IPR000217">
    <property type="entry name" value="Tubulin"/>
</dbReference>
<dbReference type="InterPro" id="IPR003008">
    <property type="entry name" value="Tubulin_FtsZ_GTPase"/>
</dbReference>
<evidence type="ECO:0000256" key="7">
    <source>
        <dbReference type="ARBA" id="ARBA00022723"/>
    </source>
</evidence>
<dbReference type="SUPFAM" id="SSF52490">
    <property type="entry name" value="Tubulin nucleotide-binding domain-like"/>
    <property type="match status" value="1"/>
</dbReference>
<dbReference type="SMART" id="SM00865">
    <property type="entry name" value="Tubulin_C"/>
    <property type="match status" value="1"/>
</dbReference>
<dbReference type="PRINTS" id="PR01161">
    <property type="entry name" value="TUBULIN"/>
</dbReference>
<dbReference type="Proteomes" id="UP000479000">
    <property type="component" value="Unassembled WGS sequence"/>
</dbReference>
<keyword evidence="7" id="KW-0479">Metal-binding</keyword>
<comment type="function">
    <text evidence="13 15">Tubulin is the major constituent of microtubules, a cylinder consisting of laterally associated linear protofilaments composed of alpha- and beta-tubulin heterodimers. Microtubules grow by the addition of GTP-tubulin dimers to the microtubule end, where a stabilizing cap forms. Below the cap, tubulin dimers are in GDP-bound state, owing to GTPase activity of alpha-tubulin.</text>
</comment>
<gene>
    <name evidence="18" type="ORF">NTEN_LOCUS22312</name>
</gene>
<keyword evidence="9" id="KW-0378">Hydrolase</keyword>
<dbReference type="Gene3D" id="1.10.287.600">
    <property type="entry name" value="Helix hairpin bin"/>
    <property type="match status" value="1"/>
</dbReference>
<dbReference type="GO" id="GO:0005737">
    <property type="term" value="C:cytoplasm"/>
    <property type="evidence" value="ECO:0007669"/>
    <property type="project" value="UniProtKB-ARBA"/>
</dbReference>
<dbReference type="GO" id="GO:0005874">
    <property type="term" value="C:microtubule"/>
    <property type="evidence" value="ECO:0007669"/>
    <property type="project" value="UniProtKB-KW"/>
</dbReference>
<evidence type="ECO:0000313" key="19">
    <source>
        <dbReference type="Proteomes" id="UP000479000"/>
    </source>
</evidence>
<proteinExistence type="inferred from homology"/>
<dbReference type="PRINTS" id="PR01162">
    <property type="entry name" value="ALPHATUBULIN"/>
</dbReference>
<dbReference type="InterPro" id="IPR037103">
    <property type="entry name" value="Tubulin/FtsZ-like_C"/>
</dbReference>
<evidence type="ECO:0000256" key="3">
    <source>
        <dbReference type="ARBA" id="ARBA00009636"/>
    </source>
</evidence>
<evidence type="ECO:0000256" key="14">
    <source>
        <dbReference type="ARBA" id="ARBA00049117"/>
    </source>
</evidence>
<dbReference type="FunFam" id="3.40.50.1440:FF:000011">
    <property type="entry name" value="Tubulin alpha chain"/>
    <property type="match status" value="1"/>
</dbReference>
<evidence type="ECO:0000256" key="15">
    <source>
        <dbReference type="RuleBase" id="RU000352"/>
    </source>
</evidence>
<evidence type="ECO:0000256" key="8">
    <source>
        <dbReference type="ARBA" id="ARBA00022741"/>
    </source>
</evidence>
<evidence type="ECO:0000256" key="9">
    <source>
        <dbReference type="ARBA" id="ARBA00022801"/>
    </source>
</evidence>
<evidence type="ECO:0000256" key="13">
    <source>
        <dbReference type="ARBA" id="ARBA00034296"/>
    </source>
</evidence>
<dbReference type="GO" id="GO:0016787">
    <property type="term" value="F:hydrolase activity"/>
    <property type="evidence" value="ECO:0007669"/>
    <property type="project" value="UniProtKB-KW"/>
</dbReference>
<dbReference type="InterPro" id="IPR023123">
    <property type="entry name" value="Tubulin_C"/>
</dbReference>
<dbReference type="GO" id="GO:0046872">
    <property type="term" value="F:metal ion binding"/>
    <property type="evidence" value="ECO:0007669"/>
    <property type="project" value="UniProtKB-KW"/>
</dbReference>
<evidence type="ECO:0000256" key="5">
    <source>
        <dbReference type="ARBA" id="ARBA00022490"/>
    </source>
</evidence>
<comment type="similarity">
    <text evidence="3 15">Belongs to the tubulin family.</text>
</comment>
<evidence type="ECO:0000256" key="1">
    <source>
        <dbReference type="ARBA" id="ARBA00001946"/>
    </source>
</evidence>
<keyword evidence="19" id="KW-1185">Reference proteome</keyword>
<dbReference type="InterPro" id="IPR002452">
    <property type="entry name" value="Alpha_tubulin"/>
</dbReference>
<feature type="domain" description="Tubulin/FtsZ GTPase" evidence="16">
    <location>
        <begin position="64"/>
        <end position="258"/>
    </location>
</feature>
<keyword evidence="12" id="KW-0206">Cytoskeleton</keyword>
<dbReference type="InterPro" id="IPR036525">
    <property type="entry name" value="Tubulin/FtsZ_GTPase_sf"/>
</dbReference>
<reference evidence="18 19" key="1">
    <citation type="submission" date="2020-02" db="EMBL/GenBank/DDBJ databases">
        <authorList>
            <person name="Ferguson B K."/>
        </authorList>
    </citation>
    <scope>NUCLEOTIDE SEQUENCE [LARGE SCALE GENOMIC DNA]</scope>
</reference>
<evidence type="ECO:0000256" key="10">
    <source>
        <dbReference type="ARBA" id="ARBA00022842"/>
    </source>
</evidence>
<dbReference type="Gene3D" id="3.40.50.1440">
    <property type="entry name" value="Tubulin/FtsZ, GTPase domain"/>
    <property type="match status" value="1"/>
</dbReference>
<dbReference type="InterPro" id="IPR018316">
    <property type="entry name" value="Tubulin/FtsZ_2-layer-sand-dom"/>
</dbReference>
<dbReference type="PROSITE" id="PS00227">
    <property type="entry name" value="TUBULIN"/>
    <property type="match status" value="1"/>
</dbReference>
<feature type="domain" description="Tubulin/FtsZ 2-layer sandwich" evidence="17">
    <location>
        <begin position="260"/>
        <end position="405"/>
    </location>
</feature>
<dbReference type="GO" id="GO:0007017">
    <property type="term" value="P:microtubule-based process"/>
    <property type="evidence" value="ECO:0007669"/>
    <property type="project" value="InterPro"/>
</dbReference>
<dbReference type="GO" id="GO:0005525">
    <property type="term" value="F:GTP binding"/>
    <property type="evidence" value="ECO:0007669"/>
    <property type="project" value="UniProtKB-UniRule"/>
</dbReference>
<accession>A0A6H5HPY4</accession>
<dbReference type="Pfam" id="PF03953">
    <property type="entry name" value="Tubulin_C"/>
    <property type="match status" value="1"/>
</dbReference>
<dbReference type="Pfam" id="PF00091">
    <property type="entry name" value="Tubulin"/>
    <property type="match status" value="1"/>
</dbReference>
<keyword evidence="5" id="KW-0963">Cytoplasm</keyword>
<dbReference type="InterPro" id="IPR008280">
    <property type="entry name" value="Tub_FtsZ_C"/>
</dbReference>
<name>A0A6H5HPY4_9HEMI</name>
<organism evidence="18 19">
    <name type="scientific">Nesidiocoris tenuis</name>
    <dbReference type="NCBI Taxonomy" id="355587"/>
    <lineage>
        <taxon>Eukaryota</taxon>
        <taxon>Metazoa</taxon>
        <taxon>Ecdysozoa</taxon>
        <taxon>Arthropoda</taxon>
        <taxon>Hexapoda</taxon>
        <taxon>Insecta</taxon>
        <taxon>Pterygota</taxon>
        <taxon>Neoptera</taxon>
        <taxon>Paraneoptera</taxon>
        <taxon>Hemiptera</taxon>
        <taxon>Heteroptera</taxon>
        <taxon>Panheteroptera</taxon>
        <taxon>Cimicomorpha</taxon>
        <taxon>Miridae</taxon>
        <taxon>Dicyphina</taxon>
        <taxon>Nesidiocoris</taxon>
    </lineage>
</organism>
<evidence type="ECO:0000256" key="2">
    <source>
        <dbReference type="ARBA" id="ARBA00004245"/>
    </source>
</evidence>
<protein>
    <recommendedName>
        <fullName evidence="15">Tubulin alpha chain</fullName>
    </recommendedName>
</protein>
<dbReference type="OrthoDB" id="1844at2759"/>
<comment type="subunit">
    <text evidence="4 15">Dimer of alpha and beta chains. A typical microtubule is a hollow water-filled tube with an outer diameter of 25 nm and an inner diameter of 15 nM. Alpha-beta heterodimers associate head-to-tail to form protofilaments running lengthwise along the microtubule wall with the beta-tubulin subunit facing the microtubule plus end conferring a structural polarity. Microtubules usually have 13 protofilaments but different protofilament numbers can be found in some organisms and specialized cells.</text>
</comment>
<dbReference type="EMBL" id="CADCXU010032823">
    <property type="protein sequence ID" value="CAB0018424.1"/>
    <property type="molecule type" value="Genomic_DNA"/>
</dbReference>
<evidence type="ECO:0000256" key="4">
    <source>
        <dbReference type="ARBA" id="ARBA00011747"/>
    </source>
</evidence>
<dbReference type="Gene3D" id="3.30.1330.20">
    <property type="entry name" value="Tubulin/FtsZ, C-terminal domain"/>
    <property type="match status" value="1"/>
</dbReference>
<dbReference type="InterPro" id="IPR017975">
    <property type="entry name" value="Tubulin_CS"/>
</dbReference>
<sequence>MPNIVGIFPSNWKFCFTQEIVNVFVGQAGVQLGSAVWELYCLEHGVMPNGIHAAGGGGRGITTMFCPISNGQMVPRAVFVDLEPTPIDEIRTGAYRRLFNSEYMLTGKEDAASNFARGYYSVGNELSQICLDRIRRAAEACERPQGFFFFRSFGGGTGSGFQANVLDKMRRDYGKISILEFGVYPSPRVSCLIVEPYNAVLTTHSTLNNMDVSFLFDNEALYDICARNLDVNSPTYTNLNRLMAQVTSAITASIRFEGSLNVDLIEFQTNLVPYPRIHFPLVTYAPILPTNKAAYENVTTSSLVSSCFEPANQMIRCDPRQGKYMACCLLFRGDVSPNDVNESVARMKSYKTIQFVDFSPTGFKVGINYMPPAYVPGGDLARTTRALAMLSNTSAITPAWSRLNSKFALMFRKRAFVHHYVGEGMEESEFTEAQEDLKALEQDYSGTVQ</sequence>
<comment type="cofactor">
    <cofactor evidence="1">
        <name>Mg(2+)</name>
        <dbReference type="ChEBI" id="CHEBI:18420"/>
    </cofactor>
</comment>
<dbReference type="SUPFAM" id="SSF55307">
    <property type="entry name" value="Tubulin C-terminal domain-like"/>
    <property type="match status" value="1"/>
</dbReference>
<dbReference type="SMART" id="SM00864">
    <property type="entry name" value="Tubulin"/>
    <property type="match status" value="1"/>
</dbReference>
<dbReference type="AlphaFoldDB" id="A0A6H5HPY4"/>
<keyword evidence="11 15" id="KW-0342">GTP-binding</keyword>
<keyword evidence="6 15" id="KW-0493">Microtubule</keyword>
<dbReference type="PANTHER" id="PTHR11588">
    <property type="entry name" value="TUBULIN"/>
    <property type="match status" value="1"/>
</dbReference>
<dbReference type="GO" id="GO:0005200">
    <property type="term" value="F:structural constituent of cytoskeleton"/>
    <property type="evidence" value="ECO:0007669"/>
    <property type="project" value="InterPro"/>
</dbReference>
<evidence type="ECO:0000313" key="18">
    <source>
        <dbReference type="EMBL" id="CAB0018424.1"/>
    </source>
</evidence>
<evidence type="ECO:0000259" key="16">
    <source>
        <dbReference type="SMART" id="SM00864"/>
    </source>
</evidence>
<evidence type="ECO:0000259" key="17">
    <source>
        <dbReference type="SMART" id="SM00865"/>
    </source>
</evidence>
<dbReference type="FunFam" id="3.30.1330.20:FF:000001">
    <property type="entry name" value="Tubulin alpha chain"/>
    <property type="match status" value="1"/>
</dbReference>
<keyword evidence="10" id="KW-0460">Magnesium</keyword>
<evidence type="ECO:0000256" key="12">
    <source>
        <dbReference type="ARBA" id="ARBA00023212"/>
    </source>
</evidence>
<evidence type="ECO:0000256" key="11">
    <source>
        <dbReference type="ARBA" id="ARBA00023134"/>
    </source>
</evidence>